<evidence type="ECO:0000313" key="2">
    <source>
        <dbReference type="EMBL" id="AMW32526.1"/>
    </source>
</evidence>
<reference evidence="2 3" key="1">
    <citation type="journal article" date="2015" name="Stand. Genomic Sci.">
        <title>Genome sequence of a native-feather degrading extremely thermophilic Eubacterium, Fervidobacterium islandicum AW-1.</title>
        <authorList>
            <person name="Lee Y.J."/>
            <person name="Jeong H."/>
            <person name="Park G.S."/>
            <person name="Kwak Y."/>
            <person name="Lee S.J."/>
            <person name="Lee S.J."/>
            <person name="Park M.K."/>
            <person name="Kim J.Y."/>
            <person name="Kang H.K."/>
            <person name="Shin J.H."/>
            <person name="Lee D.W."/>
        </authorList>
    </citation>
    <scope>NUCLEOTIDE SEQUENCE [LARGE SCALE GENOMIC DNA]</scope>
    <source>
        <strain evidence="2 3">AW-1</strain>
    </source>
</reference>
<dbReference type="RefSeq" id="WP_052107037.1">
    <property type="nucleotide sequence ID" value="NZ_CP014334.2"/>
</dbReference>
<organism evidence="2 3">
    <name type="scientific">Fervidobacterium islandicum</name>
    <dbReference type="NCBI Taxonomy" id="2423"/>
    <lineage>
        <taxon>Bacteria</taxon>
        <taxon>Thermotogati</taxon>
        <taxon>Thermotogota</taxon>
        <taxon>Thermotogae</taxon>
        <taxon>Thermotogales</taxon>
        <taxon>Fervidobacteriaceae</taxon>
        <taxon>Fervidobacterium</taxon>
    </lineage>
</organism>
<dbReference type="KEGG" id="fia:NA23_03965"/>
<dbReference type="SUPFAM" id="SSF53474">
    <property type="entry name" value="alpha/beta-Hydrolases"/>
    <property type="match status" value="1"/>
</dbReference>
<dbReference type="InterPro" id="IPR029058">
    <property type="entry name" value="AB_hydrolase_fold"/>
</dbReference>
<dbReference type="Pfam" id="PF12695">
    <property type="entry name" value="Abhydrolase_5"/>
    <property type="match status" value="1"/>
</dbReference>
<dbReference type="Proteomes" id="UP000093740">
    <property type="component" value="Chromosome"/>
</dbReference>
<proteinExistence type="predicted"/>
<keyword evidence="3" id="KW-1185">Reference proteome</keyword>
<name>A0AAI8CLN6_FERIS</name>
<dbReference type="EMBL" id="CP014334">
    <property type="protein sequence ID" value="AMW32526.1"/>
    <property type="molecule type" value="Genomic_DNA"/>
</dbReference>
<gene>
    <name evidence="2" type="ORF">NA23_03965</name>
</gene>
<dbReference type="AlphaFoldDB" id="A0AAI8CLN6"/>
<feature type="domain" description="Alpha/beta hydrolase fold-5" evidence="1">
    <location>
        <begin position="70"/>
        <end position="237"/>
    </location>
</feature>
<dbReference type="GO" id="GO:0016787">
    <property type="term" value="F:hydrolase activity"/>
    <property type="evidence" value="ECO:0007669"/>
    <property type="project" value="UniProtKB-KW"/>
</dbReference>
<protein>
    <submittedName>
        <fullName evidence="2">Alpha/beta hydrolase</fullName>
    </submittedName>
</protein>
<evidence type="ECO:0000259" key="1">
    <source>
        <dbReference type="Pfam" id="PF12695"/>
    </source>
</evidence>
<dbReference type="Gene3D" id="3.40.50.1820">
    <property type="entry name" value="alpha/beta hydrolase"/>
    <property type="match status" value="1"/>
</dbReference>
<dbReference type="InterPro" id="IPR029059">
    <property type="entry name" value="AB_hydrolase_5"/>
</dbReference>
<keyword evidence="2" id="KW-0378">Hydrolase</keyword>
<sequence length="262" mass="29574">MKRKKWIPYVLLSFLTALVVFFIAWAYSPLRPTAEAKQYLQSSNYVEVIQEKNIYFIPKNSKKKDFESVGIIFYPGGHVDYVAYAPLGYRLAEKGITVVILKVPMSFAIFDINAAKKVIDDYRFTNFEWFLAGHSLGGVAASEFLVKHPELIGNAVKGIIFLASYPSKDISHLPIQALCIYGSEDGVLPPSEINEKKILFPKSTRFVEILGGNHAQFGSYGMQRGDRPAKISGYEQTSIVIKAIEEFLSEYQLEKKNLSRIK</sequence>
<evidence type="ECO:0000313" key="3">
    <source>
        <dbReference type="Proteomes" id="UP000093740"/>
    </source>
</evidence>
<accession>A0AAI8CLN6</accession>